<dbReference type="EMBL" id="RFFH01000003">
    <property type="protein sequence ID" value="RMI33283.1"/>
    <property type="molecule type" value="Genomic_DNA"/>
</dbReference>
<dbReference type="Gene3D" id="3.40.1090.10">
    <property type="entry name" value="Cytosolic phospholipase A2 catalytic domain"/>
    <property type="match status" value="1"/>
</dbReference>
<dbReference type="InterPro" id="IPR016035">
    <property type="entry name" value="Acyl_Trfase/lysoPLipase"/>
</dbReference>
<keyword evidence="1 2" id="KW-0443">Lipid metabolism</keyword>
<dbReference type="AlphaFoldDB" id="A0A3M2L9R0"/>
<feature type="domain" description="PNPLA" evidence="4">
    <location>
        <begin position="7"/>
        <end position="206"/>
    </location>
</feature>
<name>A0A3M2L9R0_9NOCA</name>
<evidence type="ECO:0000256" key="1">
    <source>
        <dbReference type="ARBA" id="ARBA00023098"/>
    </source>
</evidence>
<feature type="active site" description="Proton acceptor" evidence="2">
    <location>
        <position position="193"/>
    </location>
</feature>
<keyword evidence="3" id="KW-1133">Transmembrane helix</keyword>
<keyword evidence="2" id="KW-0442">Lipid degradation</keyword>
<dbReference type="PROSITE" id="PS51635">
    <property type="entry name" value="PNPLA"/>
    <property type="match status" value="1"/>
</dbReference>
<feature type="transmembrane region" description="Helical" evidence="3">
    <location>
        <begin position="6"/>
        <end position="26"/>
    </location>
</feature>
<comment type="caution">
    <text evidence="2">Lacks conserved residue(s) required for the propagation of feature annotation.</text>
</comment>
<dbReference type="GO" id="GO:0016042">
    <property type="term" value="P:lipid catabolic process"/>
    <property type="evidence" value="ECO:0007669"/>
    <property type="project" value="UniProtKB-UniRule"/>
</dbReference>
<evidence type="ECO:0000313" key="6">
    <source>
        <dbReference type="Proteomes" id="UP000279275"/>
    </source>
</evidence>
<sequence>MTTRALVIGCGGTIGGAWIVAALAALSEQLDWDPRDADILQGTSAGAELVTVLGSGIGVGDLVAMERGAATDPVLRAHYAAAPPSLPPLPFPRPLNPSLLRTQRGLAALAGLAPVGRGNPQWLRRLADALTGGREWVAHKDTRMVAVDVRTGERVAFGAPGAPRVSPATALTASWSVPGWMPPVHAAGSVFIDGGAASTASVDLLAGENVDEIYVVAPMASLSGDRIPGIGGLLEDRLLRRPMTAVLATEIAATAARGTRVVTICPDSRDLAGLPPNFMDRKHRRSAFESAMRTAPATVAAALAATA</sequence>
<dbReference type="Proteomes" id="UP000279275">
    <property type="component" value="Unassembled WGS sequence"/>
</dbReference>
<evidence type="ECO:0000313" key="5">
    <source>
        <dbReference type="EMBL" id="RMI33283.1"/>
    </source>
</evidence>
<feature type="active site" description="Nucleophile" evidence="2">
    <location>
        <position position="44"/>
    </location>
</feature>
<protein>
    <submittedName>
        <fullName evidence="5">Patatin</fullName>
    </submittedName>
</protein>
<feature type="short sequence motif" description="GXSXG" evidence="2">
    <location>
        <begin position="42"/>
        <end position="46"/>
    </location>
</feature>
<dbReference type="OrthoDB" id="2339873at2"/>
<dbReference type="RefSeq" id="WP_122187847.1">
    <property type="nucleotide sequence ID" value="NZ_RFFH01000003.1"/>
</dbReference>
<evidence type="ECO:0000259" key="4">
    <source>
        <dbReference type="PROSITE" id="PS51635"/>
    </source>
</evidence>
<dbReference type="Pfam" id="PF01734">
    <property type="entry name" value="Patatin"/>
    <property type="match status" value="1"/>
</dbReference>
<comment type="caution">
    <text evidence="5">The sequence shown here is derived from an EMBL/GenBank/DDBJ whole genome shotgun (WGS) entry which is preliminary data.</text>
</comment>
<dbReference type="SUPFAM" id="SSF52151">
    <property type="entry name" value="FabD/lysophospholipase-like"/>
    <property type="match status" value="1"/>
</dbReference>
<dbReference type="GO" id="GO:0016787">
    <property type="term" value="F:hydrolase activity"/>
    <property type="evidence" value="ECO:0007669"/>
    <property type="project" value="UniProtKB-UniRule"/>
</dbReference>
<dbReference type="InterPro" id="IPR002641">
    <property type="entry name" value="PNPLA_dom"/>
</dbReference>
<accession>A0A3M2L9R0</accession>
<keyword evidence="3" id="KW-0472">Membrane</keyword>
<organism evidence="5 6">
    <name type="scientific">Nocardia stercoris</name>
    <dbReference type="NCBI Taxonomy" id="2483361"/>
    <lineage>
        <taxon>Bacteria</taxon>
        <taxon>Bacillati</taxon>
        <taxon>Actinomycetota</taxon>
        <taxon>Actinomycetes</taxon>
        <taxon>Mycobacteriales</taxon>
        <taxon>Nocardiaceae</taxon>
        <taxon>Nocardia</taxon>
    </lineage>
</organism>
<keyword evidence="2" id="KW-0378">Hydrolase</keyword>
<feature type="short sequence motif" description="DGA/G" evidence="2">
    <location>
        <begin position="193"/>
        <end position="195"/>
    </location>
</feature>
<proteinExistence type="predicted"/>
<gene>
    <name evidence="5" type="ORF">EBN03_08860</name>
</gene>
<keyword evidence="6" id="KW-1185">Reference proteome</keyword>
<keyword evidence="3" id="KW-0812">Transmembrane</keyword>
<reference evidence="5 6" key="1">
    <citation type="submission" date="2018-10" db="EMBL/GenBank/DDBJ databases">
        <title>Isolation from cow dung.</title>
        <authorList>
            <person name="Ling L."/>
        </authorList>
    </citation>
    <scope>NUCLEOTIDE SEQUENCE [LARGE SCALE GENOMIC DNA]</scope>
    <source>
        <strain evidence="5 6">NEAU-LL90</strain>
    </source>
</reference>
<evidence type="ECO:0000256" key="3">
    <source>
        <dbReference type="SAM" id="Phobius"/>
    </source>
</evidence>
<evidence type="ECO:0000256" key="2">
    <source>
        <dbReference type="PROSITE-ProRule" id="PRU01161"/>
    </source>
</evidence>